<proteinExistence type="predicted"/>
<protein>
    <recommendedName>
        <fullName evidence="4">F-box domain-containing protein</fullName>
    </recommendedName>
</protein>
<sequence>MLSKTGTGALFEVSYTISTMSETFASGGATGTDIDEHSRRLAINDAEVEYRVLESELLELSRARERIRHRQEEIKQRSEVLKDVIEGHKNAFAAQIVSRLPAELLSEIFLHYCGTKMVDVFWTAERKPQLILPLVCKRWKAIAYSTPRLWSSLAIDIESAVQGHAKINIPHVKQLLKRSGKAPLSLCVNIGDHRHHILQALLAESDRWHYLRLHIRVRPTTHKTLTMLNDYRGMIPLLKTLVINIPYHLPGQLSAFEDAPNLRTLVLRARTVSQVLVPWSQIRNLRCTSINGQPMFKILGKSSSLQHIALDTTARASPFPSNAQIVLPHIRSIYLRSDSTWIGQIEAPSIIELSLESRMVLDVSLSTFLTRSASSLTTLELRSCTMTPQDILTVLSDLPRLERLEMLLMHLDTAVIHGMTTSTEPGGVTILPRLQTLHLGFGIQPSGDLYAMLHSRSSLRSGAFREAPGGVVDLHNVYLGLAQGKESFDFCERLKPLQEAGMRVRFSTGDIRLGPRSFNLEDFEPELTRTSSSEDRQFRIFEPWRLPVF</sequence>
<evidence type="ECO:0000313" key="2">
    <source>
        <dbReference type="EMBL" id="KAL0961423.1"/>
    </source>
</evidence>
<dbReference type="SUPFAM" id="SSF52047">
    <property type="entry name" value="RNI-like"/>
    <property type="match status" value="1"/>
</dbReference>
<accession>A0ABR3K2K7</accession>
<organism evidence="2 3">
    <name type="scientific">Hohenbuehelia grisea</name>
    <dbReference type="NCBI Taxonomy" id="104357"/>
    <lineage>
        <taxon>Eukaryota</taxon>
        <taxon>Fungi</taxon>
        <taxon>Dikarya</taxon>
        <taxon>Basidiomycota</taxon>
        <taxon>Agaricomycotina</taxon>
        <taxon>Agaricomycetes</taxon>
        <taxon>Agaricomycetidae</taxon>
        <taxon>Agaricales</taxon>
        <taxon>Pleurotineae</taxon>
        <taxon>Pleurotaceae</taxon>
        <taxon>Hohenbuehelia</taxon>
    </lineage>
</organism>
<dbReference type="Proteomes" id="UP001556367">
    <property type="component" value="Unassembled WGS sequence"/>
</dbReference>
<comment type="caution">
    <text evidence="2">The sequence shown here is derived from an EMBL/GenBank/DDBJ whole genome shotgun (WGS) entry which is preliminary data.</text>
</comment>
<evidence type="ECO:0000256" key="1">
    <source>
        <dbReference type="SAM" id="Coils"/>
    </source>
</evidence>
<dbReference type="Gene3D" id="1.20.1280.50">
    <property type="match status" value="1"/>
</dbReference>
<dbReference type="Gene3D" id="3.80.10.10">
    <property type="entry name" value="Ribonuclease Inhibitor"/>
    <property type="match status" value="1"/>
</dbReference>
<gene>
    <name evidence="2" type="ORF">HGRIS_006369</name>
</gene>
<feature type="coiled-coil region" evidence="1">
    <location>
        <begin position="43"/>
        <end position="77"/>
    </location>
</feature>
<reference evidence="3" key="1">
    <citation type="submission" date="2024-06" db="EMBL/GenBank/DDBJ databases">
        <title>Multi-omics analyses provide insights into the biosynthesis of the anticancer antibiotic pleurotin in Hohenbuehelia grisea.</title>
        <authorList>
            <person name="Weaver J.A."/>
            <person name="Alberti F."/>
        </authorList>
    </citation>
    <scope>NUCLEOTIDE SEQUENCE [LARGE SCALE GENOMIC DNA]</scope>
    <source>
        <strain evidence="3">T-177</strain>
    </source>
</reference>
<evidence type="ECO:0008006" key="4">
    <source>
        <dbReference type="Google" id="ProtNLM"/>
    </source>
</evidence>
<name>A0ABR3K2K7_9AGAR</name>
<dbReference type="InterPro" id="IPR032675">
    <property type="entry name" value="LRR_dom_sf"/>
</dbReference>
<keyword evidence="1" id="KW-0175">Coiled coil</keyword>
<keyword evidence="3" id="KW-1185">Reference proteome</keyword>
<evidence type="ECO:0000313" key="3">
    <source>
        <dbReference type="Proteomes" id="UP001556367"/>
    </source>
</evidence>
<dbReference type="EMBL" id="JASNQZ010000001">
    <property type="protein sequence ID" value="KAL0961423.1"/>
    <property type="molecule type" value="Genomic_DNA"/>
</dbReference>